<dbReference type="PANTHER" id="PTHR14167">
    <property type="entry name" value="SH3 DOMAIN-CONTAINING"/>
    <property type="match status" value="1"/>
</dbReference>
<dbReference type="OrthoDB" id="5340910at2759"/>
<dbReference type="EMBL" id="JABAYA010000064">
    <property type="protein sequence ID" value="KAF7727110.1"/>
    <property type="molecule type" value="Genomic_DNA"/>
</dbReference>
<gene>
    <name evidence="9" type="ORF">EC973_007971</name>
</gene>
<comment type="caution">
    <text evidence="9">The sequence shown here is derived from an EMBL/GenBank/DDBJ whole genome shotgun (WGS) entry which is preliminary data.</text>
</comment>
<sequence length="655" mass="71190">MDLYRAHHDYQAQQEDELTLKNGDIVRVQNLENPDWWLAEKQETLESGMVPSNFLEPVGAAVPLEAPNAALETGGPILARVLDDYEAQTSEELSLRRDNIVTILDQSVGDNKWKGDLNGKIGVFPTEYVKIIEANEESGSAAEEVDPRSRHGFKLAAYGVKQGGIGSILAGGFPLRKKTVRRTSIAEGEKRAEDHTVRWKHTLVPTYLTRDQPMASSQTNEKREKYVNEGKALVLHDYEPVKEDEIRLMRGEYVTISDRLDDQGWWQGVNEKGDVGLFPSNFVQVLDEQQPPARPPRARPPTIKPEMPASGNEPLVSPTLARPPPVPVATRPSSLLTNRTSAASEPAPLNGPPAPPRPVTSPPLASRTTVSPETRRHKPRVPSVHAVPVVSPDLPPVTGQLDHSEHPLRPSRPVPAPASTVSTNSVNSDAGSSKKVDPHKPMIPLAKPPKVKPFAGPSGPSVSQPLARASADSDTPVAPERKSFADPPLSPPIPKRAMPRPPPLAAAPNEESTVDGVSGEDLKSNEPILTPKHSRQPSASLNTQAPPIPSRSPPLASSARSSDSAVDNSKMAPPPRPSIPPPASPASSVDSAVDASKMAPPRPSVPPPDALEAKIRHIVRKETEKIRQEFELLLEEERKERLRLENELLELKKHL</sequence>
<dbReference type="Proteomes" id="UP000605846">
    <property type="component" value="Unassembled WGS sequence"/>
</dbReference>
<evidence type="ECO:0000313" key="10">
    <source>
        <dbReference type="Proteomes" id="UP000605846"/>
    </source>
</evidence>
<keyword evidence="4" id="KW-0472">Membrane</keyword>
<evidence type="ECO:0000256" key="6">
    <source>
        <dbReference type="SAM" id="Coils"/>
    </source>
</evidence>
<feature type="compositionally biased region" description="Low complexity" evidence="7">
    <location>
        <begin position="553"/>
        <end position="571"/>
    </location>
</feature>
<feature type="compositionally biased region" description="Pro residues" evidence="7">
    <location>
        <begin position="600"/>
        <end position="609"/>
    </location>
</feature>
<feature type="compositionally biased region" description="Pro residues" evidence="7">
    <location>
        <begin position="572"/>
        <end position="584"/>
    </location>
</feature>
<dbReference type="InterPro" id="IPR036028">
    <property type="entry name" value="SH3-like_dom_sf"/>
</dbReference>
<keyword evidence="3 6" id="KW-0175">Coiled coil</keyword>
<evidence type="ECO:0000256" key="2">
    <source>
        <dbReference type="ARBA" id="ARBA00022443"/>
    </source>
</evidence>
<dbReference type="PRINTS" id="PR00452">
    <property type="entry name" value="SH3DOMAIN"/>
</dbReference>
<feature type="compositionally biased region" description="Low complexity" evidence="7">
    <location>
        <begin position="381"/>
        <end position="392"/>
    </location>
</feature>
<feature type="domain" description="SH3" evidence="8">
    <location>
        <begin position="227"/>
        <end position="288"/>
    </location>
</feature>
<protein>
    <recommendedName>
        <fullName evidence="8">SH3 domain-containing protein</fullName>
    </recommendedName>
</protein>
<evidence type="ECO:0000256" key="3">
    <source>
        <dbReference type="ARBA" id="ARBA00023054"/>
    </source>
</evidence>
<evidence type="ECO:0000313" key="9">
    <source>
        <dbReference type="EMBL" id="KAF7727110.1"/>
    </source>
</evidence>
<organism evidence="9 10">
    <name type="scientific">Apophysomyces ossiformis</name>
    <dbReference type="NCBI Taxonomy" id="679940"/>
    <lineage>
        <taxon>Eukaryota</taxon>
        <taxon>Fungi</taxon>
        <taxon>Fungi incertae sedis</taxon>
        <taxon>Mucoromycota</taxon>
        <taxon>Mucoromycotina</taxon>
        <taxon>Mucoromycetes</taxon>
        <taxon>Mucorales</taxon>
        <taxon>Mucorineae</taxon>
        <taxon>Mucoraceae</taxon>
        <taxon>Apophysomyces</taxon>
    </lineage>
</organism>
<dbReference type="SMART" id="SM00326">
    <property type="entry name" value="SH3"/>
    <property type="match status" value="3"/>
</dbReference>
<evidence type="ECO:0000256" key="7">
    <source>
        <dbReference type="SAM" id="MobiDB-lite"/>
    </source>
</evidence>
<reference evidence="9" key="1">
    <citation type="submission" date="2020-01" db="EMBL/GenBank/DDBJ databases">
        <title>Genome Sequencing of Three Apophysomyces-Like Fungal Strains Confirms a Novel Fungal Genus in the Mucoromycota with divergent Burkholderia-like Endosymbiotic Bacteria.</title>
        <authorList>
            <person name="Stajich J.E."/>
            <person name="Macias A.M."/>
            <person name="Carter-House D."/>
            <person name="Lovett B."/>
            <person name="Kasson L.R."/>
            <person name="Berry K."/>
            <person name="Grigoriev I."/>
            <person name="Chang Y."/>
            <person name="Spatafora J."/>
            <person name="Kasson M.T."/>
        </authorList>
    </citation>
    <scope>NUCLEOTIDE SEQUENCE</scope>
    <source>
        <strain evidence="9">NRRL A-21654</strain>
    </source>
</reference>
<evidence type="ECO:0000256" key="5">
    <source>
        <dbReference type="PROSITE-ProRule" id="PRU00192"/>
    </source>
</evidence>
<dbReference type="InterPro" id="IPR001452">
    <property type="entry name" value="SH3_domain"/>
</dbReference>
<feature type="region of interest" description="Disordered" evidence="7">
    <location>
        <begin position="287"/>
        <end position="611"/>
    </location>
</feature>
<dbReference type="InterPro" id="IPR050384">
    <property type="entry name" value="Endophilin_SH3RF"/>
</dbReference>
<dbReference type="Gene3D" id="2.30.30.40">
    <property type="entry name" value="SH3 Domains"/>
    <property type="match status" value="3"/>
</dbReference>
<evidence type="ECO:0000256" key="1">
    <source>
        <dbReference type="ARBA" id="ARBA00004170"/>
    </source>
</evidence>
<keyword evidence="10" id="KW-1185">Reference proteome</keyword>
<keyword evidence="2 5" id="KW-0728">SH3 domain</keyword>
<proteinExistence type="predicted"/>
<feature type="compositionally biased region" description="Pro residues" evidence="7">
    <location>
        <begin position="292"/>
        <end position="303"/>
    </location>
</feature>
<dbReference type="SUPFAM" id="SSF50044">
    <property type="entry name" value="SH3-domain"/>
    <property type="match status" value="3"/>
</dbReference>
<name>A0A8H7BT61_9FUNG</name>
<dbReference type="Pfam" id="PF00018">
    <property type="entry name" value="SH3_1"/>
    <property type="match status" value="1"/>
</dbReference>
<evidence type="ECO:0000259" key="8">
    <source>
        <dbReference type="PROSITE" id="PS50002"/>
    </source>
</evidence>
<feature type="compositionally biased region" description="Low complexity" evidence="7">
    <location>
        <begin position="585"/>
        <end position="599"/>
    </location>
</feature>
<accession>A0A8H7BT61</accession>
<feature type="compositionally biased region" description="Polar residues" evidence="7">
    <location>
        <begin position="419"/>
        <end position="431"/>
    </location>
</feature>
<dbReference type="Pfam" id="PF14604">
    <property type="entry name" value="SH3_9"/>
    <property type="match status" value="1"/>
</dbReference>
<feature type="compositionally biased region" description="Pro residues" evidence="7">
    <location>
        <begin position="488"/>
        <end position="505"/>
    </location>
</feature>
<evidence type="ECO:0000256" key="4">
    <source>
        <dbReference type="ARBA" id="ARBA00023136"/>
    </source>
</evidence>
<feature type="domain" description="SH3" evidence="8">
    <location>
        <begin position="1"/>
        <end position="60"/>
    </location>
</feature>
<feature type="domain" description="SH3" evidence="8">
    <location>
        <begin position="74"/>
        <end position="134"/>
    </location>
</feature>
<comment type="subcellular location">
    <subcellularLocation>
        <location evidence="1">Membrane</location>
        <topology evidence="1">Peripheral membrane protein</topology>
    </subcellularLocation>
</comment>
<dbReference type="PANTHER" id="PTHR14167:SF81">
    <property type="entry name" value="ENDOPHILIN-A"/>
    <property type="match status" value="1"/>
</dbReference>
<dbReference type="Pfam" id="PF07653">
    <property type="entry name" value="SH3_2"/>
    <property type="match status" value="1"/>
</dbReference>
<dbReference type="CDD" id="cd00174">
    <property type="entry name" value="SH3"/>
    <property type="match status" value="1"/>
</dbReference>
<dbReference type="AlphaFoldDB" id="A0A8H7BT61"/>
<feature type="compositionally biased region" description="Pro residues" evidence="7">
    <location>
        <begin position="349"/>
        <end position="361"/>
    </location>
</feature>
<dbReference type="PROSITE" id="PS50002">
    <property type="entry name" value="SH3"/>
    <property type="match status" value="3"/>
</dbReference>
<feature type="coiled-coil region" evidence="6">
    <location>
        <begin position="620"/>
        <end position="654"/>
    </location>
</feature>